<proteinExistence type="predicted"/>
<keyword evidence="3" id="KW-1185">Reference proteome</keyword>
<evidence type="ECO:0008006" key="4">
    <source>
        <dbReference type="Google" id="ProtNLM"/>
    </source>
</evidence>
<feature type="compositionally biased region" description="Low complexity" evidence="1">
    <location>
        <begin position="484"/>
        <end position="500"/>
    </location>
</feature>
<feature type="region of interest" description="Disordered" evidence="1">
    <location>
        <begin position="484"/>
        <end position="504"/>
    </location>
</feature>
<evidence type="ECO:0000313" key="2">
    <source>
        <dbReference type="EMBL" id="NYE16084.1"/>
    </source>
</evidence>
<dbReference type="EMBL" id="JACCBT010000001">
    <property type="protein sequence ID" value="NYE16084.1"/>
    <property type="molecule type" value="Genomic_DNA"/>
</dbReference>
<organism evidence="2 3">
    <name type="scientific">Actinomadura citrea</name>
    <dbReference type="NCBI Taxonomy" id="46158"/>
    <lineage>
        <taxon>Bacteria</taxon>
        <taxon>Bacillati</taxon>
        <taxon>Actinomycetota</taxon>
        <taxon>Actinomycetes</taxon>
        <taxon>Streptosporangiales</taxon>
        <taxon>Thermomonosporaceae</taxon>
        <taxon>Actinomadura</taxon>
    </lineage>
</organism>
<comment type="caution">
    <text evidence="2">The sequence shown here is derived from an EMBL/GenBank/DDBJ whole genome shotgun (WGS) entry which is preliminary data.</text>
</comment>
<dbReference type="AlphaFoldDB" id="A0A7Y9GGJ3"/>
<feature type="compositionally biased region" description="Acidic residues" evidence="1">
    <location>
        <begin position="563"/>
        <end position="572"/>
    </location>
</feature>
<dbReference type="CDD" id="cd00138">
    <property type="entry name" value="PLDc_SF"/>
    <property type="match status" value="1"/>
</dbReference>
<dbReference type="Gene3D" id="3.30.870.10">
    <property type="entry name" value="Endonuclease Chain A"/>
    <property type="match status" value="1"/>
</dbReference>
<evidence type="ECO:0000313" key="3">
    <source>
        <dbReference type="Proteomes" id="UP000591272"/>
    </source>
</evidence>
<gene>
    <name evidence="2" type="ORF">BJ999_006380</name>
</gene>
<accession>A0A7Y9GGJ3</accession>
<protein>
    <recommendedName>
        <fullName evidence="4">PLD phosphodiesterase domain-containing protein</fullName>
    </recommendedName>
</protein>
<dbReference type="RefSeq" id="WP_179836681.1">
    <property type="nucleotide sequence ID" value="NZ_BMRD01000009.1"/>
</dbReference>
<reference evidence="2 3" key="1">
    <citation type="submission" date="2020-07" db="EMBL/GenBank/DDBJ databases">
        <title>Sequencing the genomes of 1000 actinobacteria strains.</title>
        <authorList>
            <person name="Klenk H.-P."/>
        </authorList>
    </citation>
    <scope>NUCLEOTIDE SEQUENCE [LARGE SCALE GENOMIC DNA]</scope>
    <source>
        <strain evidence="2 3">DSM 43461</strain>
    </source>
</reference>
<feature type="region of interest" description="Disordered" evidence="1">
    <location>
        <begin position="563"/>
        <end position="585"/>
    </location>
</feature>
<sequence length="884" mass="95888">MPDDDGFSATPVESERWLVSPLSLVLEEERQGDEQTEEALFLSYTLDWGFFERVILGPAKATGARVTVVGDATVAVADPYAARQWGRGYLAALTFVPNAAFHPKLMVLAGPRRATVAIGSGNTTMAGWADNREIWTVARGGPDGAPLLFGRLAAWLRGQAGLPDRLTPAACAAFGRTADLLDSFPAEAEPPEARLVSSLEQPIIQQLPSGPVRELAVFAPFYDRASAALSELVKRLRPDRLVAVYQPGRTELDGSSLTELVDRVGGEIRADGERRYRHGKLVEWEVDGRRFALTGSPNLSRRALLLDQSAGGNCELGVIAPVESSLCPEGGAVPFATVRTITVPKWKPARSGPLLLAAELQDDGTRLTLVPQPSVARLRVSPVDAPPDHWQELAQVGPGRPVETVPVRLAAGSRLQLVLDTDSGPRFGNIIAVNDPVRVQRRRSTRANSSAPTPEEFWETPGLAEKFFADLAQLRGSLAGAASTPAAGARSATPSSGSTTDHSTWRDYLDERTERLGLPLLHFALGLPRPAALTEGDGPDLVPASWDEEYADDDAAGLESDETDNFVQDEPDGSASLAPNLAGRSEHERRRYRRFANGLTELAPELPPLERLLALRLTLCVVGQDAWDPGMEAEWLQLLLLGLDSLAETDIPEQLEPHAASLAAVTIAIVRSEIPRHSGTRESLLVREVIDSLSHLLVVVEYDLLAEYGAHLEHRFGWYVHPEAVLALVHDIVENDTLDEAIAELTERGIDVHRHSDALLHVHGSFANPMKVALQVIAAAEKATLVGAWASNDQGLWALALWQPRKLITIEIIRQSGRVRGPLWRHYELSGIVTPAAAVHDGSVLRRYLINHGPLNRPVPGARDLLTRLGLDDPAPPRCGDPLR</sequence>
<evidence type="ECO:0000256" key="1">
    <source>
        <dbReference type="SAM" id="MobiDB-lite"/>
    </source>
</evidence>
<name>A0A7Y9GGJ3_9ACTN</name>
<dbReference type="Proteomes" id="UP000591272">
    <property type="component" value="Unassembled WGS sequence"/>
</dbReference>